<gene>
    <name evidence="1" type="ORF">HLB16_24755</name>
</gene>
<evidence type="ECO:0000313" key="1">
    <source>
        <dbReference type="EMBL" id="NNH14063.1"/>
    </source>
</evidence>
<proteinExistence type="predicted"/>
<evidence type="ECO:0000313" key="2">
    <source>
        <dbReference type="Proteomes" id="UP000542973"/>
    </source>
</evidence>
<sequence length="109" mass="12026">MTTIKDGEPAFPCQAEGWTRSDASGLTARQYAAIHLRVPDSGTDWLDDMIRKAQRDEFAAKALPAVYRDLWDDVRAGRHGCVPEEWKMGVALDAYALADAMLAAREGKS</sequence>
<dbReference type="EMBL" id="JABEMD010000073">
    <property type="protein sequence ID" value="NNH14063.1"/>
    <property type="molecule type" value="Genomic_DNA"/>
</dbReference>
<dbReference type="Proteomes" id="UP000542973">
    <property type="component" value="Unassembled WGS sequence"/>
</dbReference>
<organism evidence="1 2">
    <name type="scientific">Cupriavidus gilardii</name>
    <dbReference type="NCBI Taxonomy" id="82541"/>
    <lineage>
        <taxon>Bacteria</taxon>
        <taxon>Pseudomonadati</taxon>
        <taxon>Pseudomonadota</taxon>
        <taxon>Betaproteobacteria</taxon>
        <taxon>Burkholderiales</taxon>
        <taxon>Burkholderiaceae</taxon>
        <taxon>Cupriavidus</taxon>
    </lineage>
</organism>
<reference evidence="1 2" key="1">
    <citation type="submission" date="2020-05" db="EMBL/GenBank/DDBJ databases">
        <title>MicrobeNet Type strains.</title>
        <authorList>
            <person name="Nicholson A.C."/>
        </authorList>
    </citation>
    <scope>NUCLEOTIDE SEQUENCE [LARGE SCALE GENOMIC DNA]</scope>
    <source>
        <strain evidence="1 2">ATCC 700815</strain>
    </source>
</reference>
<dbReference type="AlphaFoldDB" id="A0A849BK15"/>
<name>A0A849BK15_9BURK</name>
<protein>
    <submittedName>
        <fullName evidence="1">Uncharacterized protein</fullName>
    </submittedName>
</protein>
<accession>A0A849BK15</accession>
<dbReference type="RefSeq" id="WP_151022337.1">
    <property type="nucleotide sequence ID" value="NZ_BAAAEB010000055.1"/>
</dbReference>
<comment type="caution">
    <text evidence="1">The sequence shown here is derived from an EMBL/GenBank/DDBJ whole genome shotgun (WGS) entry which is preliminary data.</text>
</comment>